<organism evidence="5 6">
    <name type="scientific">Mediterraneibacter butyricigenes</name>
    <dbReference type="NCBI Taxonomy" id="2316025"/>
    <lineage>
        <taxon>Bacteria</taxon>
        <taxon>Bacillati</taxon>
        <taxon>Bacillota</taxon>
        <taxon>Clostridia</taxon>
        <taxon>Lachnospirales</taxon>
        <taxon>Lachnospiraceae</taxon>
        <taxon>Mediterraneibacter</taxon>
    </lineage>
</organism>
<gene>
    <name evidence="5" type="ORF">KGMB01110_06490</name>
</gene>
<dbReference type="PRINTS" id="PR00035">
    <property type="entry name" value="HTHGNTR"/>
</dbReference>
<evidence type="ECO:0000256" key="2">
    <source>
        <dbReference type="ARBA" id="ARBA00023125"/>
    </source>
</evidence>
<dbReference type="RefSeq" id="WP_119297556.1">
    <property type="nucleotide sequence ID" value="NZ_BHGK01000001.1"/>
</dbReference>
<dbReference type="InterPro" id="IPR036390">
    <property type="entry name" value="WH_DNA-bd_sf"/>
</dbReference>
<dbReference type="AlphaFoldDB" id="A0A391P9F4"/>
<dbReference type="SUPFAM" id="SSF46785">
    <property type="entry name" value="Winged helix' DNA-binding domain"/>
    <property type="match status" value="1"/>
</dbReference>
<keyword evidence="1" id="KW-0805">Transcription regulation</keyword>
<keyword evidence="6" id="KW-1185">Reference proteome</keyword>
<evidence type="ECO:0000313" key="6">
    <source>
        <dbReference type="Proteomes" id="UP000265643"/>
    </source>
</evidence>
<dbReference type="SMART" id="SM00895">
    <property type="entry name" value="FCD"/>
    <property type="match status" value="1"/>
</dbReference>
<sequence length="224" mass="25281">MEKKKERTLVEKTADRIIEYIKDNNMQPGERLPSEHVLTDMLGVGRGTLREAIKTLMSHNILDVRQGAGTFVSYKNGIPEDPLGLALENSDEKLLLDMLEVRMILEPEIAELAAMNATTPQIDELFRQCRQMEDLITENKSYIKVDALFHQKVAECSGNRIIGKMMPIITSSIQLNVGGTRDQFKKKTIEEHRIIAEAIANRDPRGAKYAMIAHLNTTRSGVTY</sequence>
<dbReference type="PROSITE" id="PS50949">
    <property type="entry name" value="HTH_GNTR"/>
    <property type="match status" value="1"/>
</dbReference>
<dbReference type="SMART" id="SM00345">
    <property type="entry name" value="HTH_GNTR"/>
    <property type="match status" value="1"/>
</dbReference>
<keyword evidence="2" id="KW-0238">DNA-binding</keyword>
<dbReference type="PANTHER" id="PTHR43537">
    <property type="entry name" value="TRANSCRIPTIONAL REGULATOR, GNTR FAMILY"/>
    <property type="match status" value="1"/>
</dbReference>
<accession>A0A391P9F4</accession>
<dbReference type="InterPro" id="IPR036388">
    <property type="entry name" value="WH-like_DNA-bd_sf"/>
</dbReference>
<evidence type="ECO:0000256" key="3">
    <source>
        <dbReference type="ARBA" id="ARBA00023163"/>
    </source>
</evidence>
<comment type="caution">
    <text evidence="5">The sequence shown here is derived from an EMBL/GenBank/DDBJ whole genome shotgun (WGS) entry which is preliminary data.</text>
</comment>
<name>A0A391P9F4_9FIRM</name>
<dbReference type="SUPFAM" id="SSF48008">
    <property type="entry name" value="GntR ligand-binding domain-like"/>
    <property type="match status" value="1"/>
</dbReference>
<dbReference type="Pfam" id="PF07729">
    <property type="entry name" value="FCD"/>
    <property type="match status" value="1"/>
</dbReference>
<dbReference type="GO" id="GO:0003677">
    <property type="term" value="F:DNA binding"/>
    <property type="evidence" value="ECO:0007669"/>
    <property type="project" value="UniProtKB-KW"/>
</dbReference>
<feature type="domain" description="HTH gntR-type" evidence="4">
    <location>
        <begin position="7"/>
        <end position="75"/>
    </location>
</feature>
<reference evidence="6" key="1">
    <citation type="submission" date="2018-09" db="EMBL/GenBank/DDBJ databases">
        <title>Draft Genome Sequence of Mediterraneibacter sp. KCTC 15684.</title>
        <authorList>
            <person name="Kim J.S."/>
            <person name="Han K.I."/>
            <person name="Suh M.K."/>
            <person name="Lee K.C."/>
            <person name="Eom M.K."/>
            <person name="Lee J.H."/>
            <person name="Park S.H."/>
            <person name="Kang S.W."/>
            <person name="Park J.E."/>
            <person name="Oh B.S."/>
            <person name="Yu S.Y."/>
            <person name="Choi S.H."/>
            <person name="Lee D.H."/>
            <person name="Yoon H."/>
            <person name="Kim B."/>
            <person name="Yang S.J."/>
            <person name="Lee J.S."/>
        </authorList>
    </citation>
    <scope>NUCLEOTIDE SEQUENCE [LARGE SCALE GENOMIC DNA]</scope>
    <source>
        <strain evidence="6">KCTC 15684</strain>
    </source>
</reference>
<dbReference type="EMBL" id="BHGK01000001">
    <property type="protein sequence ID" value="GCA66213.1"/>
    <property type="molecule type" value="Genomic_DNA"/>
</dbReference>
<dbReference type="InterPro" id="IPR000524">
    <property type="entry name" value="Tscrpt_reg_HTH_GntR"/>
</dbReference>
<evidence type="ECO:0000259" key="4">
    <source>
        <dbReference type="PROSITE" id="PS50949"/>
    </source>
</evidence>
<protein>
    <submittedName>
        <fullName evidence="5">GntR family transcriptional regulator</fullName>
    </submittedName>
</protein>
<keyword evidence="3" id="KW-0804">Transcription</keyword>
<dbReference type="InterPro" id="IPR008920">
    <property type="entry name" value="TF_FadR/GntR_C"/>
</dbReference>
<dbReference type="Proteomes" id="UP000265643">
    <property type="component" value="Unassembled WGS sequence"/>
</dbReference>
<evidence type="ECO:0000313" key="5">
    <source>
        <dbReference type="EMBL" id="GCA66213.1"/>
    </source>
</evidence>
<dbReference type="CDD" id="cd07377">
    <property type="entry name" value="WHTH_GntR"/>
    <property type="match status" value="1"/>
</dbReference>
<evidence type="ECO:0000256" key="1">
    <source>
        <dbReference type="ARBA" id="ARBA00023015"/>
    </source>
</evidence>
<dbReference type="Gene3D" id="1.10.10.10">
    <property type="entry name" value="Winged helix-like DNA-binding domain superfamily/Winged helix DNA-binding domain"/>
    <property type="match status" value="1"/>
</dbReference>
<dbReference type="InterPro" id="IPR011711">
    <property type="entry name" value="GntR_C"/>
</dbReference>
<dbReference type="Gene3D" id="1.20.120.530">
    <property type="entry name" value="GntR ligand-binding domain-like"/>
    <property type="match status" value="1"/>
</dbReference>
<dbReference type="PANTHER" id="PTHR43537:SF5">
    <property type="entry name" value="UXU OPERON TRANSCRIPTIONAL REGULATOR"/>
    <property type="match status" value="1"/>
</dbReference>
<dbReference type="GO" id="GO:0003700">
    <property type="term" value="F:DNA-binding transcription factor activity"/>
    <property type="evidence" value="ECO:0007669"/>
    <property type="project" value="InterPro"/>
</dbReference>
<proteinExistence type="predicted"/>
<dbReference type="Pfam" id="PF00392">
    <property type="entry name" value="GntR"/>
    <property type="match status" value="1"/>
</dbReference>